<gene>
    <name evidence="2" type="primary">LOC103522398</name>
</gene>
<evidence type="ECO:0000313" key="2">
    <source>
        <dbReference type="RefSeq" id="XP_008485724.1"/>
    </source>
</evidence>
<sequence>MTRPFCFSSILTAREKPSNFFPHAHTSTTQFLGGFLHTRINHIFHRDARFLILTHRIRKKNAVFMDFSKACDRLHRFRILPLDGASSTPVSNLGLYACSPALGVNLHQVFLSQKNRR</sequence>
<dbReference type="PaxDb" id="121845-A0A1S3DPB2"/>
<evidence type="ECO:0000313" key="1">
    <source>
        <dbReference type="Proteomes" id="UP000079169"/>
    </source>
</evidence>
<reference evidence="2" key="1">
    <citation type="submission" date="2025-08" db="UniProtKB">
        <authorList>
            <consortium name="RefSeq"/>
        </authorList>
    </citation>
    <scope>IDENTIFICATION</scope>
</reference>
<dbReference type="AlphaFoldDB" id="A0A1S3DPB2"/>
<dbReference type="RefSeq" id="XP_008485724.1">
    <property type="nucleotide sequence ID" value="XM_008487502.2"/>
</dbReference>
<dbReference type="GeneID" id="103522398"/>
<keyword evidence="1" id="KW-1185">Reference proteome</keyword>
<proteinExistence type="predicted"/>
<name>A0A1S3DPB2_DIACI</name>
<protein>
    <submittedName>
        <fullName evidence="2">Uncharacterized protein LOC103522398</fullName>
    </submittedName>
</protein>
<dbReference type="KEGG" id="dci:103522398"/>
<accession>A0A1S3DPB2</accession>
<dbReference type="Proteomes" id="UP000079169">
    <property type="component" value="Unplaced"/>
</dbReference>
<organism evidence="1 2">
    <name type="scientific">Diaphorina citri</name>
    <name type="common">Asian citrus psyllid</name>
    <dbReference type="NCBI Taxonomy" id="121845"/>
    <lineage>
        <taxon>Eukaryota</taxon>
        <taxon>Metazoa</taxon>
        <taxon>Ecdysozoa</taxon>
        <taxon>Arthropoda</taxon>
        <taxon>Hexapoda</taxon>
        <taxon>Insecta</taxon>
        <taxon>Pterygota</taxon>
        <taxon>Neoptera</taxon>
        <taxon>Paraneoptera</taxon>
        <taxon>Hemiptera</taxon>
        <taxon>Sternorrhyncha</taxon>
        <taxon>Psylloidea</taxon>
        <taxon>Psyllidae</taxon>
        <taxon>Diaphorininae</taxon>
        <taxon>Diaphorina</taxon>
    </lineage>
</organism>